<dbReference type="Pfam" id="PF00072">
    <property type="entry name" value="Response_reg"/>
    <property type="match status" value="1"/>
</dbReference>
<proteinExistence type="predicted"/>
<feature type="modified residue" description="4-aspartylphosphate" evidence="10">
    <location>
        <position position="98"/>
    </location>
</feature>
<protein>
    <recommendedName>
        <fullName evidence="9">Regulatory protein VirG</fullName>
    </recommendedName>
</protein>
<accession>A0A1G5YE16</accession>
<dbReference type="PANTHER" id="PTHR48111">
    <property type="entry name" value="REGULATOR OF RPOS"/>
    <property type="match status" value="1"/>
</dbReference>
<evidence type="ECO:0000256" key="3">
    <source>
        <dbReference type="ARBA" id="ARBA00022553"/>
    </source>
</evidence>
<dbReference type="SMART" id="SM00448">
    <property type="entry name" value="REC"/>
    <property type="match status" value="1"/>
</dbReference>
<dbReference type="InterPro" id="IPR016032">
    <property type="entry name" value="Sig_transdc_resp-reg_C-effctor"/>
</dbReference>
<dbReference type="SUPFAM" id="SSF46894">
    <property type="entry name" value="C-terminal effector domain of the bipartite response regulators"/>
    <property type="match status" value="1"/>
</dbReference>
<keyword evidence="3 10" id="KW-0597">Phosphoprotein</keyword>
<name>A0A1G5YE16_9HYPH</name>
<dbReference type="GO" id="GO:0000156">
    <property type="term" value="F:phosphorelay response regulator activity"/>
    <property type="evidence" value="ECO:0007669"/>
    <property type="project" value="TreeGrafter"/>
</dbReference>
<dbReference type="Gene3D" id="3.40.50.2300">
    <property type="match status" value="1"/>
</dbReference>
<reference evidence="14 15" key="1">
    <citation type="submission" date="2016-10" db="EMBL/GenBank/DDBJ databases">
        <authorList>
            <person name="de Groot N.N."/>
        </authorList>
    </citation>
    <scope>NUCLEOTIDE SEQUENCE [LARGE SCALE GENOMIC DNA]</scope>
    <source>
        <strain evidence="14 15">CGMCC 1.12097</strain>
    </source>
</reference>
<dbReference type="InterPro" id="IPR036388">
    <property type="entry name" value="WH-like_DNA-bd_sf"/>
</dbReference>
<dbReference type="Proteomes" id="UP000198588">
    <property type="component" value="Unassembled WGS sequence"/>
</dbReference>
<comment type="subcellular location">
    <subcellularLocation>
        <location evidence="1">Cytoplasm</location>
    </subcellularLocation>
</comment>
<keyword evidence="8" id="KW-0804">Transcription</keyword>
<keyword evidence="2" id="KW-0963">Cytoplasm</keyword>
<dbReference type="Pfam" id="PF00486">
    <property type="entry name" value="Trans_reg_C"/>
    <property type="match status" value="1"/>
</dbReference>
<evidence type="ECO:0000256" key="6">
    <source>
        <dbReference type="ARBA" id="ARBA00023125"/>
    </source>
</evidence>
<dbReference type="InterPro" id="IPR039420">
    <property type="entry name" value="WalR-like"/>
</dbReference>
<feature type="domain" description="Response regulatory" evidence="12">
    <location>
        <begin position="49"/>
        <end position="162"/>
    </location>
</feature>
<evidence type="ECO:0000256" key="8">
    <source>
        <dbReference type="ARBA" id="ARBA00023163"/>
    </source>
</evidence>
<evidence type="ECO:0000313" key="14">
    <source>
        <dbReference type="EMBL" id="SDA80680.1"/>
    </source>
</evidence>
<dbReference type="Gene3D" id="6.10.250.690">
    <property type="match status" value="1"/>
</dbReference>
<evidence type="ECO:0000256" key="11">
    <source>
        <dbReference type="PROSITE-ProRule" id="PRU01091"/>
    </source>
</evidence>
<dbReference type="GO" id="GO:0000976">
    <property type="term" value="F:transcription cis-regulatory region binding"/>
    <property type="evidence" value="ECO:0007669"/>
    <property type="project" value="TreeGrafter"/>
</dbReference>
<keyword evidence="7" id="KW-0010">Activator</keyword>
<evidence type="ECO:0000256" key="1">
    <source>
        <dbReference type="ARBA" id="ARBA00004496"/>
    </source>
</evidence>
<evidence type="ECO:0000256" key="10">
    <source>
        <dbReference type="PROSITE-ProRule" id="PRU00169"/>
    </source>
</evidence>
<gene>
    <name evidence="14" type="ORF">SAMN02927914_03190</name>
</gene>
<dbReference type="InterPro" id="IPR001867">
    <property type="entry name" value="OmpR/PhoB-type_DNA-bd"/>
</dbReference>
<dbReference type="PROSITE" id="PS51755">
    <property type="entry name" value="OMPR_PHOB"/>
    <property type="match status" value="1"/>
</dbReference>
<dbReference type="PROSITE" id="PS50110">
    <property type="entry name" value="RESPONSE_REGULATORY"/>
    <property type="match status" value="1"/>
</dbReference>
<organism evidence="14 15">
    <name type="scientific">Mesorhizobium qingshengii</name>
    <dbReference type="NCBI Taxonomy" id="1165689"/>
    <lineage>
        <taxon>Bacteria</taxon>
        <taxon>Pseudomonadati</taxon>
        <taxon>Pseudomonadota</taxon>
        <taxon>Alphaproteobacteria</taxon>
        <taxon>Hyphomicrobiales</taxon>
        <taxon>Phyllobacteriaceae</taxon>
        <taxon>Mesorhizobium</taxon>
    </lineage>
</organism>
<sequence>MAGEGADASLHLEMQGTGQHMARILSCGSPTKDSLAGNRDGAPVKSDAHILIVDDDKGIRDLLQEFFQKRGLHTSVAADGTEMETILRRSHVDLIVLDVMLPGKSGLELCRDLRAQYSTPIIMLTAVTETTDRVVGLEMGADDYVPKPFDPRELLARIRAVLRRNGAAEPKRATTKQLYRFAGWTMDCSRRRLTAPDDVRVELTMAEFNLLQTFVKSAGRVLTRDQLIELSGGDSDYSFDRSIDILVSRLRRKMEDDPKTPKLILTVRSGGYQFLPETTSE</sequence>
<dbReference type="SMART" id="SM00862">
    <property type="entry name" value="Trans_reg_C"/>
    <property type="match status" value="1"/>
</dbReference>
<feature type="domain" description="OmpR/PhoB-type" evidence="13">
    <location>
        <begin position="176"/>
        <end position="276"/>
    </location>
</feature>
<dbReference type="GO" id="GO:0005829">
    <property type="term" value="C:cytosol"/>
    <property type="evidence" value="ECO:0007669"/>
    <property type="project" value="TreeGrafter"/>
</dbReference>
<evidence type="ECO:0000259" key="13">
    <source>
        <dbReference type="PROSITE" id="PS51755"/>
    </source>
</evidence>
<dbReference type="CDD" id="cd00383">
    <property type="entry name" value="trans_reg_C"/>
    <property type="match status" value="1"/>
</dbReference>
<feature type="DNA-binding region" description="OmpR/PhoB-type" evidence="11">
    <location>
        <begin position="176"/>
        <end position="276"/>
    </location>
</feature>
<evidence type="ECO:0000256" key="7">
    <source>
        <dbReference type="ARBA" id="ARBA00023159"/>
    </source>
</evidence>
<dbReference type="InterPro" id="IPR001789">
    <property type="entry name" value="Sig_transdc_resp-reg_receiver"/>
</dbReference>
<keyword evidence="4" id="KW-0902">Two-component regulatory system</keyword>
<keyword evidence="6 11" id="KW-0238">DNA-binding</keyword>
<dbReference type="Gene3D" id="1.10.10.10">
    <property type="entry name" value="Winged helix-like DNA-binding domain superfamily/Winged helix DNA-binding domain"/>
    <property type="match status" value="1"/>
</dbReference>
<evidence type="ECO:0000259" key="12">
    <source>
        <dbReference type="PROSITE" id="PS50110"/>
    </source>
</evidence>
<dbReference type="PANTHER" id="PTHR48111:SF4">
    <property type="entry name" value="DNA-BINDING DUAL TRANSCRIPTIONAL REGULATOR OMPR"/>
    <property type="match status" value="1"/>
</dbReference>
<dbReference type="FunFam" id="3.40.50.2300:FF:000001">
    <property type="entry name" value="DNA-binding response regulator PhoB"/>
    <property type="match status" value="1"/>
</dbReference>
<evidence type="ECO:0000256" key="4">
    <source>
        <dbReference type="ARBA" id="ARBA00023012"/>
    </source>
</evidence>
<dbReference type="InterPro" id="IPR011006">
    <property type="entry name" value="CheY-like_superfamily"/>
</dbReference>
<evidence type="ECO:0000256" key="2">
    <source>
        <dbReference type="ARBA" id="ARBA00022490"/>
    </source>
</evidence>
<dbReference type="STRING" id="1165689.SAMN02927914_03190"/>
<dbReference type="AlphaFoldDB" id="A0A1G5YE16"/>
<dbReference type="FunFam" id="1.10.10.10:FF:000099">
    <property type="entry name" value="Two-component system response regulator TorR"/>
    <property type="match status" value="1"/>
</dbReference>
<evidence type="ECO:0000256" key="9">
    <source>
        <dbReference type="ARBA" id="ARBA00067337"/>
    </source>
</evidence>
<dbReference type="GO" id="GO:0006355">
    <property type="term" value="P:regulation of DNA-templated transcription"/>
    <property type="evidence" value="ECO:0007669"/>
    <property type="project" value="InterPro"/>
</dbReference>
<dbReference type="EMBL" id="FMXM01000009">
    <property type="protein sequence ID" value="SDA80680.1"/>
    <property type="molecule type" value="Genomic_DNA"/>
</dbReference>
<evidence type="ECO:0000313" key="15">
    <source>
        <dbReference type="Proteomes" id="UP000198588"/>
    </source>
</evidence>
<dbReference type="SUPFAM" id="SSF52172">
    <property type="entry name" value="CheY-like"/>
    <property type="match status" value="1"/>
</dbReference>
<dbReference type="GO" id="GO:0032993">
    <property type="term" value="C:protein-DNA complex"/>
    <property type="evidence" value="ECO:0007669"/>
    <property type="project" value="TreeGrafter"/>
</dbReference>
<evidence type="ECO:0000256" key="5">
    <source>
        <dbReference type="ARBA" id="ARBA00023015"/>
    </source>
</evidence>
<keyword evidence="5" id="KW-0805">Transcription regulation</keyword>